<dbReference type="InterPro" id="IPR013149">
    <property type="entry name" value="ADH-like_C"/>
</dbReference>
<evidence type="ECO:0000256" key="2">
    <source>
        <dbReference type="ARBA" id="ARBA00023002"/>
    </source>
</evidence>
<proteinExistence type="predicted"/>
<feature type="domain" description="Enoyl reductase (ER)" evidence="3">
    <location>
        <begin position="10"/>
        <end position="321"/>
    </location>
</feature>
<dbReference type="InterPro" id="IPR036291">
    <property type="entry name" value="NAD(P)-bd_dom_sf"/>
</dbReference>
<dbReference type="Pfam" id="PF00107">
    <property type="entry name" value="ADH_zinc_N"/>
    <property type="match status" value="1"/>
</dbReference>
<accession>A0A1G7PXT7</accession>
<organism evidence="4 5">
    <name type="scientific">Terriglobus roseus</name>
    <dbReference type="NCBI Taxonomy" id="392734"/>
    <lineage>
        <taxon>Bacteria</taxon>
        <taxon>Pseudomonadati</taxon>
        <taxon>Acidobacteriota</taxon>
        <taxon>Terriglobia</taxon>
        <taxon>Terriglobales</taxon>
        <taxon>Acidobacteriaceae</taxon>
        <taxon>Terriglobus</taxon>
    </lineage>
</organism>
<evidence type="ECO:0000313" key="4">
    <source>
        <dbReference type="EMBL" id="SDF91112.1"/>
    </source>
</evidence>
<name>A0A1G7PXT7_9BACT</name>
<dbReference type="InterPro" id="IPR011032">
    <property type="entry name" value="GroES-like_sf"/>
</dbReference>
<dbReference type="SUPFAM" id="SSF51735">
    <property type="entry name" value="NAD(P)-binding Rossmann-fold domains"/>
    <property type="match status" value="1"/>
</dbReference>
<sequence length="323" mass="33723">MKSAIIPAAGAPPVFGEFRKPEATDGKVVVNVSASALSHLSKMRSSGAHYSSEGVFPSVPGVDGTGTTQDGRRVYFALPETPFGALAEQSLVDQKLCIPLPDGLDDVTAAAIANPGMSAWAALVERAKFVRGETVLINGATGSAGSMAVQIAKYLGAGRILVSGRNAEKLEALRKLGADEAIPFTIDADHPEGADAFEQALKPHFRNDIDVVLDYLWGGSARAIIASVARNVEDGHRVRFVQIGSASGENSIDLPAAALRSSAIELMGSGLKSVPMNKLMEGIAHVFEGAAEGAFQIAIATLPLEKIAEAWQAPGEPRMVVTI</sequence>
<dbReference type="GO" id="GO:0070402">
    <property type="term" value="F:NADPH binding"/>
    <property type="evidence" value="ECO:0007669"/>
    <property type="project" value="TreeGrafter"/>
</dbReference>
<evidence type="ECO:0000256" key="1">
    <source>
        <dbReference type="ARBA" id="ARBA00022857"/>
    </source>
</evidence>
<protein>
    <submittedName>
        <fullName evidence="4">NADPH:quinone reductase</fullName>
    </submittedName>
</protein>
<dbReference type="Gene3D" id="3.90.180.10">
    <property type="entry name" value="Medium-chain alcohol dehydrogenases, catalytic domain"/>
    <property type="match status" value="1"/>
</dbReference>
<dbReference type="Proteomes" id="UP000182427">
    <property type="component" value="Chromosome I"/>
</dbReference>
<reference evidence="4 5" key="1">
    <citation type="submission" date="2016-10" db="EMBL/GenBank/DDBJ databases">
        <authorList>
            <person name="de Groot N.N."/>
        </authorList>
    </citation>
    <scope>NUCLEOTIDE SEQUENCE [LARGE SCALE GENOMIC DNA]</scope>
    <source>
        <strain evidence="4 5">GAS232</strain>
    </source>
</reference>
<keyword evidence="2" id="KW-0560">Oxidoreductase</keyword>
<dbReference type="PANTHER" id="PTHR48106:SF18">
    <property type="entry name" value="QUINONE OXIDOREDUCTASE PIG3"/>
    <property type="match status" value="1"/>
</dbReference>
<dbReference type="AlphaFoldDB" id="A0A1G7PXT7"/>
<dbReference type="SUPFAM" id="SSF50129">
    <property type="entry name" value="GroES-like"/>
    <property type="match status" value="1"/>
</dbReference>
<evidence type="ECO:0000313" key="5">
    <source>
        <dbReference type="Proteomes" id="UP000182427"/>
    </source>
</evidence>
<evidence type="ECO:0000259" key="3">
    <source>
        <dbReference type="SMART" id="SM00829"/>
    </source>
</evidence>
<keyword evidence="1" id="KW-0521">NADP</keyword>
<dbReference type="EMBL" id="LT629690">
    <property type="protein sequence ID" value="SDF91112.1"/>
    <property type="molecule type" value="Genomic_DNA"/>
</dbReference>
<dbReference type="GO" id="GO:0016651">
    <property type="term" value="F:oxidoreductase activity, acting on NAD(P)H"/>
    <property type="evidence" value="ECO:0007669"/>
    <property type="project" value="TreeGrafter"/>
</dbReference>
<gene>
    <name evidence="4" type="ORF">SAMN05444167_3668</name>
</gene>
<dbReference type="Gene3D" id="3.40.50.720">
    <property type="entry name" value="NAD(P)-binding Rossmann-like Domain"/>
    <property type="match status" value="1"/>
</dbReference>
<dbReference type="OrthoDB" id="9787435at2"/>
<dbReference type="SMART" id="SM00829">
    <property type="entry name" value="PKS_ER"/>
    <property type="match status" value="1"/>
</dbReference>
<dbReference type="PANTHER" id="PTHR48106">
    <property type="entry name" value="QUINONE OXIDOREDUCTASE PIG3-RELATED"/>
    <property type="match status" value="1"/>
</dbReference>
<keyword evidence="5" id="KW-1185">Reference proteome</keyword>
<dbReference type="RefSeq" id="WP_083346422.1">
    <property type="nucleotide sequence ID" value="NZ_LT629690.1"/>
</dbReference>
<dbReference type="InterPro" id="IPR020843">
    <property type="entry name" value="ER"/>
</dbReference>